<feature type="region of interest" description="Disordered" evidence="1">
    <location>
        <begin position="1"/>
        <end position="20"/>
    </location>
</feature>
<organism evidence="2 3">
    <name type="scientific">Tetrabaena socialis</name>
    <dbReference type="NCBI Taxonomy" id="47790"/>
    <lineage>
        <taxon>Eukaryota</taxon>
        <taxon>Viridiplantae</taxon>
        <taxon>Chlorophyta</taxon>
        <taxon>core chlorophytes</taxon>
        <taxon>Chlorophyceae</taxon>
        <taxon>CS clade</taxon>
        <taxon>Chlamydomonadales</taxon>
        <taxon>Tetrabaenaceae</taxon>
        <taxon>Tetrabaena</taxon>
    </lineage>
</organism>
<dbReference type="GO" id="GO:0008276">
    <property type="term" value="F:protein methyltransferase activity"/>
    <property type="evidence" value="ECO:0007669"/>
    <property type="project" value="InterPro"/>
</dbReference>
<dbReference type="Pfam" id="PF10294">
    <property type="entry name" value="Methyltransf_16"/>
    <property type="match status" value="1"/>
</dbReference>
<dbReference type="InterPro" id="IPR038899">
    <property type="entry name" value="METTL22"/>
</dbReference>
<dbReference type="PANTHER" id="PTHR23108">
    <property type="entry name" value="METHYLTRANSFERASE-RELATED"/>
    <property type="match status" value="1"/>
</dbReference>
<dbReference type="OrthoDB" id="552976at2759"/>
<comment type="caution">
    <text evidence="2">The sequence shown here is derived from an EMBL/GenBank/DDBJ whole genome shotgun (WGS) entry which is preliminary data.</text>
</comment>
<keyword evidence="2" id="KW-0489">Methyltransferase</keyword>
<sequence length="179" mass="18623">MEVGVDSAAAAEQPQLQPKRKRVAPAILAAARAHRPVSCGDFSPPPRRPHARRADRRSRCITLNHGPATTVADVGLQVWRGACLLCDWLLAQPPAGPACLGRTLVLELSGGVGLGGVAAAAVAGSVAVTDAHAAALALVEANIAANAGLAAELRAWRRRRQWWECGLRRGTEAQGLGGE</sequence>
<dbReference type="GO" id="GO:0032259">
    <property type="term" value="P:methylation"/>
    <property type="evidence" value="ECO:0007669"/>
    <property type="project" value="UniProtKB-KW"/>
</dbReference>
<keyword evidence="2" id="KW-0808">Transferase</keyword>
<protein>
    <submittedName>
        <fullName evidence="2">Methyltransferase-like protein 22</fullName>
    </submittedName>
</protein>
<feature type="non-terminal residue" evidence="2">
    <location>
        <position position="179"/>
    </location>
</feature>
<evidence type="ECO:0000256" key="1">
    <source>
        <dbReference type="SAM" id="MobiDB-lite"/>
    </source>
</evidence>
<dbReference type="PANTHER" id="PTHR23108:SF0">
    <property type="entry name" value="METHYLTRANSFERASE-LIKE PROTEIN 22"/>
    <property type="match status" value="1"/>
</dbReference>
<dbReference type="EMBL" id="PGGS01000294">
    <property type="protein sequence ID" value="PNH05590.1"/>
    <property type="molecule type" value="Genomic_DNA"/>
</dbReference>
<proteinExistence type="predicted"/>
<dbReference type="AlphaFoldDB" id="A0A2J7ZZ94"/>
<name>A0A2J7ZZ94_9CHLO</name>
<dbReference type="InterPro" id="IPR029063">
    <property type="entry name" value="SAM-dependent_MTases_sf"/>
</dbReference>
<evidence type="ECO:0000313" key="2">
    <source>
        <dbReference type="EMBL" id="PNH05590.1"/>
    </source>
</evidence>
<dbReference type="Proteomes" id="UP000236333">
    <property type="component" value="Unassembled WGS sequence"/>
</dbReference>
<keyword evidence="3" id="KW-1185">Reference proteome</keyword>
<dbReference type="InterPro" id="IPR019410">
    <property type="entry name" value="Methyltransf_16"/>
</dbReference>
<dbReference type="Gene3D" id="3.40.50.150">
    <property type="entry name" value="Vaccinia Virus protein VP39"/>
    <property type="match status" value="1"/>
</dbReference>
<gene>
    <name evidence="2" type="ORF">TSOC_008146</name>
</gene>
<dbReference type="GO" id="GO:0005634">
    <property type="term" value="C:nucleus"/>
    <property type="evidence" value="ECO:0007669"/>
    <property type="project" value="TreeGrafter"/>
</dbReference>
<reference evidence="2 3" key="1">
    <citation type="journal article" date="2017" name="Mol. Biol. Evol.">
        <title>The 4-celled Tetrabaena socialis nuclear genome reveals the essential components for genetic control of cell number at the origin of multicellularity in the volvocine lineage.</title>
        <authorList>
            <person name="Featherston J."/>
            <person name="Arakaki Y."/>
            <person name="Hanschen E.R."/>
            <person name="Ferris P.J."/>
            <person name="Michod R.E."/>
            <person name="Olson B.J.S.C."/>
            <person name="Nozaki H."/>
            <person name="Durand P.M."/>
        </authorList>
    </citation>
    <scope>NUCLEOTIDE SEQUENCE [LARGE SCALE GENOMIC DNA]</scope>
    <source>
        <strain evidence="2 3">NIES-571</strain>
    </source>
</reference>
<evidence type="ECO:0000313" key="3">
    <source>
        <dbReference type="Proteomes" id="UP000236333"/>
    </source>
</evidence>
<accession>A0A2J7ZZ94</accession>